<dbReference type="Proteomes" id="UP000316733">
    <property type="component" value="Segment"/>
</dbReference>
<reference evidence="2" key="1">
    <citation type="journal article" date="2020" name="bioRxiv">
        <title>Integrative omics analysis of Pseudomonas aeruginosa virus PA5oct highlights the molecular complexity of jumbo phages.</title>
        <authorList>
            <person name="Lood C."/>
            <person name="Danis-Wlodarczyk K."/>
            <person name="Blasdel B.G."/>
            <person name="Jang H.B."/>
            <person name="Vandenheuvel D."/>
            <person name="Briers Y."/>
            <person name="Noben J.-P."/>
            <person name="van Noort V."/>
            <person name="Drulis-Kawa Z."/>
            <person name="Lavigne R."/>
        </authorList>
    </citation>
    <scope>NUCLEOTIDE SEQUENCE [LARGE SCALE GENOMIC DNA]</scope>
</reference>
<accession>A0A4Y5JVT5</accession>
<dbReference type="EMBL" id="MK797984">
    <property type="protein sequence ID" value="QCG76181.1"/>
    <property type="molecule type" value="Genomic_DNA"/>
</dbReference>
<proteinExistence type="predicted"/>
<evidence type="ECO:0000313" key="2">
    <source>
        <dbReference type="Proteomes" id="UP000316733"/>
    </source>
</evidence>
<gene>
    <name evidence="1" type="ORF">EST35_0300</name>
</gene>
<name>A0A4Y5JVT5_9CAUD</name>
<organism evidence="1 2">
    <name type="scientific">Pseudomonas phage vB_PaeM_PA5oct</name>
    <dbReference type="NCBI Taxonomy" id="2163605"/>
    <lineage>
        <taxon>Viruses</taxon>
        <taxon>Duplodnaviria</taxon>
        <taxon>Heunggongvirae</taxon>
        <taxon>Uroviricota</taxon>
        <taxon>Caudoviricetes</taxon>
        <taxon>Arenbergviridae</taxon>
        <taxon>Wroclawvirus</taxon>
        <taxon>Wroclawvirus PA5oct</taxon>
    </lineage>
</organism>
<keyword evidence="2" id="KW-1185">Reference proteome</keyword>
<sequence length="2236" mass="236473">MSIQSGPSVLNQFVPDFLIDSTPTNGQFLVYDDTVQAFVNSTNPRIVLDSSNILDGSITIDKLAISGNKVPGYVLTITSAGGMAFLPVPGSGRQLPSLGELLDTNIVSPTVTQYLKWDGSAWVNSNITLNDVSDVSVISPTADDVLAWESGSWTNKKIDYTSLTNKPDLSDVVRSSELSSVAFSGDYNDLVNIPSATSNTIVGLTDVNDTALPNGFLRWNASGDEVEFITSISATVITGLAPVATSGNYNDLLGKPNLSVYPLRTEFSTVATTGNYSDLNNVPLTFAPSAHTHPAAQITGLASVATSNDYNDLVNKPTAMAPTAHTHAISDIIGLQNSLDSKLTVNLTTRLPKDVIYFNGTSWINKQLSYTDISGTPNLDNYVTDSELSTVATTGRYSDLINKPELVENLNDLLDVDVSSKQTGNVLTWNGTAWVASAITQASIDWANISNKPSVFSPAAHTHDVVDVLGLQSLLDSKLDANIAFDGDYNSLTNKPGLIDLQDTFSPAVPNGFLRWNNLGTLVAYQDYIYPQDISGLSDVAISGQYSDLLGTPSLSTVAITGSYSDLIDAPPAFDGDYDSLTNKPFIPTNFDFKFIGLNDVSPTVQPGGYLKWNLDGSFVVSSANIPATDVAGLSVVSTTGQYSDLLGKPLLATVSSSGSYTDLINIPTEFNPAEHTHNIADVSGLQASLDNKLNTSDAFSGDYNDLTNAPTNSSYSLVGLSDTNSVPVANGFLRWNASGSSVEYIQTIPVNAITGLAPVASSGQYADLQGTPDLSDYVLSVSLADIATTGEYSDLINAPDLSVYANKTDLSDVATTGQYSDLLGIPTQFTPTVHVHNVSQISGLATVATSGSYDDLSNKPSFANVATTGSYDDLNNKPSIPTNGSFSLLGLNDTNNTPVADGILRWNSSANQVIYANTIDAQSVSGLATVATIGKLSSLSDVDLIGLNQNEILQWNGSAWVPVPYNPNQIQAYIESGNTKVSTNDILDSIVLTAGPTTGNIIFELGNTNSSIILNPVANNVDALISSTSRIKLDSSTGISLGNISYPMTDGTVGQAVVTNGAGQLSFETVVKPSQLATVATSGNYNDLTNKPTLVTELNGLADVRMRDTNGNYLAQPEDVLTYSNGIWQARPNTSSSFIGLSDTQNITLPEDRANAYLRWDTTGNLIIYEDSISASVIAGLAEVATTGDLHDLINVNVNLPDMNNPATQAVWGLIWDRQNQRWINYNLRNIAGSGGSTVVALNDLTDVTLTFPVVDGNVLRATVQPDNSIVWQNKQLSYSDLTGTISMSLLQLTDTSSSAVPNGFLRWDSSGSTVQYITTISTNDITGLAPVATSGNYNDLSNKPAIPASINDLADVNTVNPVPTNGYVLTWDSSSNNWIAKEPATNPSGSTALADLTDVSLSDLAASDVLKYNGTTWVNEPVTYSELTDLPTFALVAFSGDYNDLTNKPSGSTTSILDLTDTADTALPNGFLRWNASGDEVLYQSSIDVSDIIGLSGVAISGDYNDLSNKPENNSYYFRKLADAGNPQPNTFIKYPAFTIPPGSDIDDVNPILEYVSSINALTDIDNLAPVATNGILGSLVDVNLNSVEDGQVLTYDAVTNSWINKNSSGSPVVTSWTKINGNYTVTGSEYLLVDTTSASVTITLPVAPTENMVIRIADWKGTFRTNSCVVNTNGMPLMGASMDNTLTIQNQNASIELTFVDTTYGWKITDGIGEISKQNIPVTNWRTVDSSSTPAMLIAQPGEAIYVNTNNGAVTVKLPTGASVNAVVRIADLLGTYDKASCFVDGNGNPIMGKNEILEIANENASIEFTYVDSVVGWKVTDGIGELGRKTDIASDSDIIVYVATDGNDTTGSGTEESPFATLNAAFLSLDGKFVNSSAEIIVRVAEGVYEPTNPVAFSHIQGMNVKLIGELPQASSSFTVTNITNDAGLAKVTMQLSSVSDYEVGDIIKITSAATMLECVEIITAINTGSNTLEIVIPNSVLADVSDYTGYTGTISKFTTVFKNTNMYVAGGYSLGFIDNIALVDDTGLGTALTVGRTYTTGIYDGPAYVGLGANFAVYGYETAIQSIPGSSVVLAGNLCRQAGAAIRADGSILSFNAGQSVYIANQAQDGIVLKHGSKLIHNDDASQSFVFVIFNNIKSGTILSLDTSISTANFEVKNSEGIMIAATRHSTVDARSAIVSGTITGDLEVNATGMSVISINEPADSTDIPLAVVCNPAYGSNIELQKGYIGL</sequence>
<evidence type="ECO:0000313" key="1">
    <source>
        <dbReference type="EMBL" id="QCG76181.1"/>
    </source>
</evidence>
<protein>
    <submittedName>
        <fullName evidence="1">Structural protein</fullName>
    </submittedName>
</protein>
<dbReference type="Gene3D" id="3.30.1910.20">
    <property type="entry name" value="asparaginyl-tRNA synthetase, N-terminal domain"/>
    <property type="match status" value="1"/>
</dbReference>
<dbReference type="Pfam" id="PF12789">
    <property type="entry name" value="PTR"/>
    <property type="match status" value="2"/>
</dbReference>